<dbReference type="OrthoDB" id="269227at2759"/>
<name>A0A1D9Q3M3_SCLS1</name>
<dbReference type="RefSeq" id="XP_001587328.1">
    <property type="nucleotide sequence ID" value="XM_001587278.1"/>
</dbReference>
<dbReference type="SUPFAM" id="SSF54373">
    <property type="entry name" value="FAD-linked reductases, C-terminal domain"/>
    <property type="match status" value="1"/>
</dbReference>
<organism evidence="1 2">
    <name type="scientific">Sclerotinia sclerotiorum (strain ATCC 18683 / 1980 / Ss-1)</name>
    <name type="common">White mold</name>
    <name type="synonym">Whetzelinia sclerotiorum</name>
    <dbReference type="NCBI Taxonomy" id="665079"/>
    <lineage>
        <taxon>Eukaryota</taxon>
        <taxon>Fungi</taxon>
        <taxon>Dikarya</taxon>
        <taxon>Ascomycota</taxon>
        <taxon>Pezizomycotina</taxon>
        <taxon>Leotiomycetes</taxon>
        <taxon>Helotiales</taxon>
        <taxon>Sclerotiniaceae</taxon>
        <taxon>Sclerotinia</taxon>
    </lineage>
</organism>
<dbReference type="EMBL" id="CP017818">
    <property type="protein sequence ID" value="APA09538.1"/>
    <property type="molecule type" value="Genomic_DNA"/>
</dbReference>
<dbReference type="Proteomes" id="UP000177798">
    <property type="component" value="Chromosome 5"/>
</dbReference>
<accession>A0A1D9Q3M3</accession>
<reference evidence="2" key="1">
    <citation type="journal article" date="2017" name="Genome Biol. Evol.">
        <title>The complete genome sequence of the phytopathogenic fungus Sclerotinia sclerotiorum reveals insights into the genome architecture of broad host range pathogens.</title>
        <authorList>
            <person name="Derbyshire M."/>
            <person name="Denton-Giles M."/>
            <person name="Hegedus D."/>
            <person name="Seifbarghy S."/>
            <person name="Rollins J."/>
            <person name="van Kan J."/>
            <person name="Seidl M.F."/>
            <person name="Faino L."/>
            <person name="Mbengue M."/>
            <person name="Navaud O."/>
            <person name="Raffaele S."/>
            <person name="Hammond-Kosack K."/>
            <person name="Heard S."/>
            <person name="Oliver R."/>
        </authorList>
    </citation>
    <scope>NUCLEOTIDE SEQUENCE [LARGE SCALE GENOMIC DNA]</scope>
    <source>
        <strain evidence="2">ATCC 18683 / 1980 / Ss-1</strain>
    </source>
</reference>
<dbReference type="AlphaFoldDB" id="A0A1D9Q3M3"/>
<evidence type="ECO:0000313" key="1">
    <source>
        <dbReference type="EMBL" id="APA09538.1"/>
    </source>
</evidence>
<dbReference type="VEuPathDB" id="FungiDB:sscle_05g043080"/>
<proteinExistence type="predicted"/>
<sequence>MPLAPKDLVQWVPGLHRSTWNFGTNATAQNNLTSSGISPRMAICVRNSHGFLAPRSRGDASIKSKDPAENPTVNRNYLENILDMLMFSEGCRMAD</sequence>
<evidence type="ECO:0000313" key="2">
    <source>
        <dbReference type="Proteomes" id="UP000177798"/>
    </source>
</evidence>
<dbReference type="Gene3D" id="3.30.560.10">
    <property type="entry name" value="Glucose Oxidase, domain 3"/>
    <property type="match status" value="1"/>
</dbReference>
<gene>
    <name evidence="1" type="ORF">sscle_05g043080</name>
</gene>
<dbReference type="KEGG" id="ssl:SS1G_12358"/>
<protein>
    <submittedName>
        <fullName evidence="1">Uncharacterized protein</fullName>
    </submittedName>
</protein>